<reference evidence="4 5" key="1">
    <citation type="submission" date="2020-07" db="EMBL/GenBank/DDBJ databases">
        <authorList>
            <person name="Feng X."/>
        </authorList>
    </citation>
    <scope>NUCLEOTIDE SEQUENCE [LARGE SCALE GENOMIC DNA]</scope>
    <source>
        <strain evidence="4 5">JCM31066</strain>
    </source>
</reference>
<evidence type="ECO:0000256" key="2">
    <source>
        <dbReference type="SAM" id="MobiDB-lite"/>
    </source>
</evidence>
<protein>
    <submittedName>
        <fullName evidence="4">Type II secretion system protein</fullName>
    </submittedName>
</protein>
<organism evidence="4 5">
    <name type="scientific">Ruficoccus amylovorans</name>
    <dbReference type="NCBI Taxonomy" id="1804625"/>
    <lineage>
        <taxon>Bacteria</taxon>
        <taxon>Pseudomonadati</taxon>
        <taxon>Verrucomicrobiota</taxon>
        <taxon>Opitutia</taxon>
        <taxon>Puniceicoccales</taxon>
        <taxon>Cerasicoccaceae</taxon>
        <taxon>Ruficoccus</taxon>
    </lineage>
</organism>
<keyword evidence="3" id="KW-0812">Transmembrane</keyword>
<accession>A0A842HKL4</accession>
<dbReference type="Proteomes" id="UP000546464">
    <property type="component" value="Unassembled WGS sequence"/>
</dbReference>
<gene>
    <name evidence="4" type="ORF">H5P28_17255</name>
</gene>
<keyword evidence="3" id="KW-0472">Membrane</keyword>
<dbReference type="RefSeq" id="WP_185676936.1">
    <property type="nucleotide sequence ID" value="NZ_JACHVB010000060.1"/>
</dbReference>
<keyword evidence="3" id="KW-1133">Transmembrane helix</keyword>
<dbReference type="PROSITE" id="PS00409">
    <property type="entry name" value="PROKAR_NTER_METHYL"/>
    <property type="match status" value="1"/>
</dbReference>
<dbReference type="GO" id="GO:0015628">
    <property type="term" value="P:protein secretion by the type II secretion system"/>
    <property type="evidence" value="ECO:0007669"/>
    <property type="project" value="InterPro"/>
</dbReference>
<feature type="transmembrane region" description="Helical" evidence="3">
    <location>
        <begin position="20"/>
        <end position="45"/>
    </location>
</feature>
<dbReference type="GO" id="GO:0015627">
    <property type="term" value="C:type II protein secretion system complex"/>
    <property type="evidence" value="ECO:0007669"/>
    <property type="project" value="InterPro"/>
</dbReference>
<dbReference type="NCBIfam" id="TIGR02532">
    <property type="entry name" value="IV_pilin_GFxxxE"/>
    <property type="match status" value="1"/>
</dbReference>
<keyword evidence="5" id="KW-1185">Reference proteome</keyword>
<keyword evidence="1" id="KW-0488">Methylation</keyword>
<evidence type="ECO:0000313" key="4">
    <source>
        <dbReference type="EMBL" id="MBC2596017.1"/>
    </source>
</evidence>
<dbReference type="PRINTS" id="PR00813">
    <property type="entry name" value="BCTERIALGSPG"/>
</dbReference>
<dbReference type="EMBL" id="JACHVB010000060">
    <property type="protein sequence ID" value="MBC2596017.1"/>
    <property type="molecule type" value="Genomic_DNA"/>
</dbReference>
<name>A0A842HKL4_9BACT</name>
<evidence type="ECO:0000313" key="5">
    <source>
        <dbReference type="Proteomes" id="UP000546464"/>
    </source>
</evidence>
<dbReference type="SUPFAM" id="SSF54523">
    <property type="entry name" value="Pili subunits"/>
    <property type="match status" value="1"/>
</dbReference>
<dbReference type="Pfam" id="PF07963">
    <property type="entry name" value="N_methyl"/>
    <property type="match status" value="1"/>
</dbReference>
<comment type="caution">
    <text evidence="4">The sequence shown here is derived from an EMBL/GenBank/DDBJ whole genome shotgun (WGS) entry which is preliminary data.</text>
</comment>
<dbReference type="Gene3D" id="3.30.700.10">
    <property type="entry name" value="Glycoprotein, Type 4 Pilin"/>
    <property type="match status" value="1"/>
</dbReference>
<dbReference type="PANTHER" id="PTHR30093">
    <property type="entry name" value="GENERAL SECRETION PATHWAY PROTEIN G"/>
    <property type="match status" value="1"/>
</dbReference>
<feature type="region of interest" description="Disordered" evidence="2">
    <location>
        <begin position="219"/>
        <end position="238"/>
    </location>
</feature>
<proteinExistence type="predicted"/>
<sequence length="279" mass="30133">MMKIPRIENDSHPLDRNAPSGFSLIELLVVIVVIGILGSLIIGAVQHVRTMSKRVASTSNLRSIGQGFGFYLADNNNTYFGAGPGSGASGPTYEARGYYRWPQRLGPYMNLEGEILNLTTSEGDTVQVLANAYRHAVFHTPFTDERHWKQGDDIGKNSTMGIYGINTKIAIGANRDGLNITGVHALDIRNPSRTILMGEHFAGPEYTGESVSTAGVELHRSGPYPDRSNGLASNTLGGSSDTGPTMILFADGHVESIEISELDPWPDTEANRTGITFLP</sequence>
<evidence type="ECO:0000256" key="3">
    <source>
        <dbReference type="SAM" id="Phobius"/>
    </source>
</evidence>
<dbReference type="InterPro" id="IPR045584">
    <property type="entry name" value="Pilin-like"/>
</dbReference>
<dbReference type="InterPro" id="IPR000983">
    <property type="entry name" value="Bac_GSPG_pilin"/>
</dbReference>
<dbReference type="AlphaFoldDB" id="A0A842HKL4"/>
<evidence type="ECO:0000256" key="1">
    <source>
        <dbReference type="ARBA" id="ARBA00022481"/>
    </source>
</evidence>
<dbReference type="InterPro" id="IPR012902">
    <property type="entry name" value="N_methyl_site"/>
</dbReference>